<protein>
    <recommendedName>
        <fullName evidence="2">Urease accessory protein UreH-like transmembrane domain-containing protein</fullName>
    </recommendedName>
</protein>
<evidence type="ECO:0000256" key="1">
    <source>
        <dbReference type="SAM" id="Phobius"/>
    </source>
</evidence>
<feature type="transmembrane region" description="Helical" evidence="1">
    <location>
        <begin position="48"/>
        <end position="67"/>
    </location>
</feature>
<feature type="transmembrane region" description="Helical" evidence="1">
    <location>
        <begin position="126"/>
        <end position="146"/>
    </location>
</feature>
<feature type="domain" description="Urease accessory protein UreH-like transmembrane" evidence="2">
    <location>
        <begin position="52"/>
        <end position="228"/>
    </location>
</feature>
<accession>A0A420ZDS9</accession>
<dbReference type="AlphaFoldDB" id="A0A420ZDS9"/>
<sequence>MVCSPLEITEPTFWAITGAAFADSVNPCAIAVLLLLITGLVVIKDKNIILKTGLAFVAGLYTTYYAIGLGLLGAVQLAGLGFILHKIVGIIAILIGLANIKDFFWYGKLGFVTEVPRSWRPTMKGLIKKVASPIMAFVIGVIVTFFELPCTGGPYLFVLGLLSKEFSWSAVLVTLLYYNLIFVLPLVLILLLIRFGYTTADQTMEWKNKNLKILHLVVGIVMVVLGVWLMFV</sequence>
<feature type="transmembrane region" description="Helical" evidence="1">
    <location>
        <begin position="166"/>
        <end position="193"/>
    </location>
</feature>
<feature type="transmembrane region" description="Helical" evidence="1">
    <location>
        <begin position="73"/>
        <end position="98"/>
    </location>
</feature>
<evidence type="ECO:0000259" key="2">
    <source>
        <dbReference type="Pfam" id="PF13386"/>
    </source>
</evidence>
<name>A0A420ZDS9_UNCK3</name>
<keyword evidence="1" id="KW-0812">Transmembrane</keyword>
<dbReference type="EMBL" id="QMNG01000001">
    <property type="protein sequence ID" value="RLC37853.1"/>
    <property type="molecule type" value="Genomic_DNA"/>
</dbReference>
<dbReference type="InterPro" id="IPR051790">
    <property type="entry name" value="Cytochrome_c-biogenesis_DsbD"/>
</dbReference>
<dbReference type="InterPro" id="IPR039447">
    <property type="entry name" value="UreH-like_TM_dom"/>
</dbReference>
<dbReference type="Pfam" id="PF13386">
    <property type="entry name" value="DsbD_2"/>
    <property type="match status" value="1"/>
</dbReference>
<feature type="transmembrane region" description="Helical" evidence="1">
    <location>
        <begin position="213"/>
        <end position="231"/>
    </location>
</feature>
<feature type="transmembrane region" description="Helical" evidence="1">
    <location>
        <begin position="12"/>
        <end position="36"/>
    </location>
</feature>
<gene>
    <name evidence="3" type="ORF">DRH29_00345</name>
</gene>
<keyword evidence="1" id="KW-1133">Transmembrane helix</keyword>
<dbReference type="PANTHER" id="PTHR31272">
    <property type="entry name" value="CYTOCHROME C-TYPE BIOGENESIS PROTEIN HI_1454-RELATED"/>
    <property type="match status" value="1"/>
</dbReference>
<organism evidence="3 4">
    <name type="scientific">candidate division Kazan bacterium</name>
    <dbReference type="NCBI Taxonomy" id="2202143"/>
    <lineage>
        <taxon>Bacteria</taxon>
        <taxon>Bacteria division Kazan-3B-28</taxon>
    </lineage>
</organism>
<keyword evidence="1" id="KW-0472">Membrane</keyword>
<evidence type="ECO:0000313" key="3">
    <source>
        <dbReference type="EMBL" id="RLC37853.1"/>
    </source>
</evidence>
<dbReference type="Proteomes" id="UP000281261">
    <property type="component" value="Unassembled WGS sequence"/>
</dbReference>
<reference evidence="3 4" key="1">
    <citation type="submission" date="2018-06" db="EMBL/GenBank/DDBJ databases">
        <title>Extensive metabolic versatility and redundancy in microbially diverse, dynamic hydrothermal sediments.</title>
        <authorList>
            <person name="Dombrowski N."/>
            <person name="Teske A."/>
            <person name="Baker B.J."/>
        </authorList>
    </citation>
    <scope>NUCLEOTIDE SEQUENCE [LARGE SCALE GENOMIC DNA]</scope>
    <source>
        <strain evidence="3">B79_G16</strain>
    </source>
</reference>
<proteinExistence type="predicted"/>
<evidence type="ECO:0000313" key="4">
    <source>
        <dbReference type="Proteomes" id="UP000281261"/>
    </source>
</evidence>
<comment type="caution">
    <text evidence="3">The sequence shown here is derived from an EMBL/GenBank/DDBJ whole genome shotgun (WGS) entry which is preliminary data.</text>
</comment>
<dbReference type="PANTHER" id="PTHR31272:SF9">
    <property type="entry name" value="BLL1027 PROTEIN"/>
    <property type="match status" value="1"/>
</dbReference>